<gene>
    <name evidence="11" type="ORF">DI595_04790</name>
</gene>
<comment type="cofactor">
    <cofactor evidence="1">
        <name>pyridoxal 5'-phosphate</name>
        <dbReference type="ChEBI" id="CHEBI:597326"/>
    </cofactor>
</comment>
<dbReference type="Gene3D" id="3.40.640.10">
    <property type="entry name" value="Type I PLP-dependent aspartate aminotransferase-like (Major domain)"/>
    <property type="match status" value="1"/>
</dbReference>
<dbReference type="PANTHER" id="PTHR42885:SF1">
    <property type="entry name" value="THREONINE-PHOSPHATE DECARBOXYLASE"/>
    <property type="match status" value="1"/>
</dbReference>
<comment type="function">
    <text evidence="2">Decarboxylates L-threonine-O-3-phosphate to yield (R)-1-amino-2-propanol O-2-phosphate, the precursor for the linkage between the nucleotide loop and the corrin ring in cobalamin.</text>
</comment>
<evidence type="ECO:0000313" key="11">
    <source>
        <dbReference type="EMBL" id="PZP53085.1"/>
    </source>
</evidence>
<dbReference type="InterPro" id="IPR004839">
    <property type="entry name" value="Aminotransferase_I/II_large"/>
</dbReference>
<comment type="caution">
    <text evidence="11">The sequence shown here is derived from an EMBL/GenBank/DDBJ whole genome shotgun (WGS) entry which is preliminary data.</text>
</comment>
<evidence type="ECO:0000313" key="12">
    <source>
        <dbReference type="Proteomes" id="UP000249769"/>
    </source>
</evidence>
<reference evidence="11 12" key="1">
    <citation type="submission" date="2017-08" db="EMBL/GenBank/DDBJ databases">
        <title>Infants hospitalized years apart are colonized by the same room-sourced microbial strains.</title>
        <authorList>
            <person name="Brooks B."/>
            <person name="Olm M.R."/>
            <person name="Firek B.A."/>
            <person name="Baker R."/>
            <person name="Thomas B.C."/>
            <person name="Morowitz M.J."/>
            <person name="Banfield J.F."/>
        </authorList>
    </citation>
    <scope>NUCLEOTIDE SEQUENCE [LARGE SCALE GENOMIC DNA]</scope>
    <source>
        <strain evidence="11">S2_009_000_R2_73</strain>
    </source>
</reference>
<evidence type="ECO:0000256" key="7">
    <source>
        <dbReference type="ARBA" id="ARBA00023239"/>
    </source>
</evidence>
<dbReference type="UniPathway" id="UPA00148"/>
<comment type="pathway">
    <text evidence="3">Cofactor biosynthesis; adenosylcobalamin biosynthesis.</text>
</comment>
<keyword evidence="7" id="KW-0456">Lyase</keyword>
<comment type="catalytic activity">
    <reaction evidence="9">
        <text>O-phospho-L-threonine + H(+) = (R)-1-aminopropan-2-yl phosphate + CO2</text>
        <dbReference type="Rhea" id="RHEA:11492"/>
        <dbReference type="ChEBI" id="CHEBI:15378"/>
        <dbReference type="ChEBI" id="CHEBI:16526"/>
        <dbReference type="ChEBI" id="CHEBI:58563"/>
        <dbReference type="ChEBI" id="CHEBI:58675"/>
        <dbReference type="EC" id="4.1.1.81"/>
    </reaction>
</comment>
<dbReference type="NCBIfam" id="TIGR01140">
    <property type="entry name" value="L_thr_O3P_dcar"/>
    <property type="match status" value="1"/>
</dbReference>
<keyword evidence="6" id="KW-0663">Pyridoxal phosphate</keyword>
<dbReference type="Proteomes" id="UP000249769">
    <property type="component" value="Unassembled WGS sequence"/>
</dbReference>
<keyword evidence="5" id="KW-0169">Cobalamin biosynthesis</keyword>
<evidence type="ECO:0000256" key="1">
    <source>
        <dbReference type="ARBA" id="ARBA00001933"/>
    </source>
</evidence>
<dbReference type="InterPro" id="IPR015421">
    <property type="entry name" value="PyrdxlP-dep_Trfase_major"/>
</dbReference>
<accession>A0A2W5FAG3</accession>
<dbReference type="GO" id="GO:0030170">
    <property type="term" value="F:pyridoxal phosphate binding"/>
    <property type="evidence" value="ECO:0007669"/>
    <property type="project" value="InterPro"/>
</dbReference>
<dbReference type="AlphaFoldDB" id="A0A2W5FAG3"/>
<protein>
    <recommendedName>
        <fullName evidence="4">threonine-phosphate decarboxylase</fullName>
        <ecNumber evidence="4">4.1.1.81</ecNumber>
    </recommendedName>
    <alternativeName>
        <fullName evidence="8">L-threonine-O-3-phosphate decarboxylase</fullName>
    </alternativeName>
</protein>
<evidence type="ECO:0000256" key="6">
    <source>
        <dbReference type="ARBA" id="ARBA00022898"/>
    </source>
</evidence>
<evidence type="ECO:0000256" key="3">
    <source>
        <dbReference type="ARBA" id="ARBA00004953"/>
    </source>
</evidence>
<sequence>MGETVSEKTQATIRHGGNLGKARLMFPDAPEPWIDLSTGINPHSYPHSPVPASAFARLPEPGAAEELKQLAATHFGAPSARHVALSPGTQMLMPLLAQIALARGARSGSVLSPAYAEHARTARMAGLVMTEMDNISGLPAYDYAVVVNPNNPDGRVTDRESLSSLAASMHRKGGLLVVDEAFIETGQAESLATAVGEDALVVLRSFGKFYGMAGVRLGFAITHPDIAAELEARLGPWAVSGPALHIATEALADREWQSSMRLRLAEEARRMNRLLEKVSLKIAGGTSLFTLVRDHRAAELFGHLGRRGILVRIFDERPNDMRFGLPGSEAEWQRLEAAMLSFDHPSKV</sequence>
<evidence type="ECO:0000259" key="10">
    <source>
        <dbReference type="Pfam" id="PF00155"/>
    </source>
</evidence>
<proteinExistence type="predicted"/>
<feature type="domain" description="Aminotransferase class I/classII large" evidence="10">
    <location>
        <begin position="53"/>
        <end position="327"/>
    </location>
</feature>
<evidence type="ECO:0000256" key="2">
    <source>
        <dbReference type="ARBA" id="ARBA00003444"/>
    </source>
</evidence>
<dbReference type="PANTHER" id="PTHR42885">
    <property type="entry name" value="HISTIDINOL-PHOSPHATE AMINOTRANSFERASE-RELATED"/>
    <property type="match status" value="1"/>
</dbReference>
<dbReference type="InterPro" id="IPR015424">
    <property type="entry name" value="PyrdxlP-dep_Trfase"/>
</dbReference>
<dbReference type="Pfam" id="PF00155">
    <property type="entry name" value="Aminotran_1_2"/>
    <property type="match status" value="1"/>
</dbReference>
<organism evidence="11 12">
    <name type="scientific">Agrobacterium fabrum</name>
    <dbReference type="NCBI Taxonomy" id="1176649"/>
    <lineage>
        <taxon>Bacteria</taxon>
        <taxon>Pseudomonadati</taxon>
        <taxon>Pseudomonadota</taxon>
        <taxon>Alphaproteobacteria</taxon>
        <taxon>Hyphomicrobiales</taxon>
        <taxon>Rhizobiaceae</taxon>
        <taxon>Rhizobium/Agrobacterium group</taxon>
        <taxon>Agrobacterium</taxon>
        <taxon>Agrobacterium tumefaciens complex</taxon>
    </lineage>
</organism>
<dbReference type="EC" id="4.1.1.81" evidence="4"/>
<evidence type="ECO:0000256" key="4">
    <source>
        <dbReference type="ARBA" id="ARBA00012285"/>
    </source>
</evidence>
<dbReference type="GO" id="GO:0009236">
    <property type="term" value="P:cobalamin biosynthetic process"/>
    <property type="evidence" value="ECO:0007669"/>
    <property type="project" value="UniProtKB-UniPathway"/>
</dbReference>
<dbReference type="EMBL" id="QFOL01000028">
    <property type="protein sequence ID" value="PZP53085.1"/>
    <property type="molecule type" value="Genomic_DNA"/>
</dbReference>
<dbReference type="InterPro" id="IPR015422">
    <property type="entry name" value="PyrdxlP-dep_Trfase_small"/>
</dbReference>
<dbReference type="Gene3D" id="3.90.1150.10">
    <property type="entry name" value="Aspartate Aminotransferase, domain 1"/>
    <property type="match status" value="1"/>
</dbReference>
<dbReference type="SUPFAM" id="SSF53383">
    <property type="entry name" value="PLP-dependent transferases"/>
    <property type="match status" value="1"/>
</dbReference>
<name>A0A2W5FAG3_9HYPH</name>
<dbReference type="GO" id="GO:0048472">
    <property type="term" value="F:threonine-phosphate decarboxylase activity"/>
    <property type="evidence" value="ECO:0007669"/>
    <property type="project" value="UniProtKB-EC"/>
</dbReference>
<evidence type="ECO:0000256" key="9">
    <source>
        <dbReference type="ARBA" id="ARBA00048531"/>
    </source>
</evidence>
<dbReference type="InterPro" id="IPR005860">
    <property type="entry name" value="CobD"/>
</dbReference>
<evidence type="ECO:0000256" key="8">
    <source>
        <dbReference type="ARBA" id="ARBA00029996"/>
    </source>
</evidence>
<evidence type="ECO:0000256" key="5">
    <source>
        <dbReference type="ARBA" id="ARBA00022573"/>
    </source>
</evidence>
<dbReference type="CDD" id="cd00609">
    <property type="entry name" value="AAT_like"/>
    <property type="match status" value="1"/>
</dbReference>